<comment type="caution">
    <text evidence="1">The sequence shown here is derived from an EMBL/GenBank/DDBJ whole genome shotgun (WGS) entry which is preliminary data.</text>
</comment>
<keyword evidence="2" id="KW-1185">Reference proteome</keyword>
<reference evidence="1 2" key="1">
    <citation type="journal article" date="2011" name="J. Gen. Appl. Microbiol.">
        <title>Draft genome sequencing of the enigmatic yeast Saitoella complicata.</title>
        <authorList>
            <person name="Nishida H."/>
            <person name="Hamamoto M."/>
            <person name="Sugiyama J."/>
        </authorList>
    </citation>
    <scope>NUCLEOTIDE SEQUENCE [LARGE SCALE GENOMIC DNA]</scope>
    <source>
        <strain evidence="1 2">NRRL Y-17804</strain>
    </source>
</reference>
<protein>
    <submittedName>
        <fullName evidence="1">Uncharacterized protein</fullName>
    </submittedName>
</protein>
<gene>
    <name evidence="1" type="ORF">G7K_0954-t1</name>
</gene>
<name>A0A0E9NA17_SAICN</name>
<evidence type="ECO:0000313" key="1">
    <source>
        <dbReference type="EMBL" id="GAO46732.1"/>
    </source>
</evidence>
<sequence>MRAPGLRYIKGQHSFEYSECYPRSKSIFFLSVIYPWYSRFRRDAAILRLLVCGEESAQARQAELFVPSSNTEQSM</sequence>
<organism evidence="1 2">
    <name type="scientific">Saitoella complicata (strain BCRC 22490 / CBS 7301 / JCM 7358 / NBRC 10748 / NRRL Y-17804)</name>
    <dbReference type="NCBI Taxonomy" id="698492"/>
    <lineage>
        <taxon>Eukaryota</taxon>
        <taxon>Fungi</taxon>
        <taxon>Dikarya</taxon>
        <taxon>Ascomycota</taxon>
        <taxon>Taphrinomycotina</taxon>
        <taxon>Taphrinomycotina incertae sedis</taxon>
        <taxon>Saitoella</taxon>
    </lineage>
</organism>
<reference evidence="1 2" key="2">
    <citation type="journal article" date="2014" name="J. Gen. Appl. Microbiol.">
        <title>The early diverging ascomycetous budding yeast Saitoella complicata has three histone deacetylases belonging to the Clr6, Hos2, and Rpd3 lineages.</title>
        <authorList>
            <person name="Nishida H."/>
            <person name="Matsumoto T."/>
            <person name="Kondo S."/>
            <person name="Hamamoto M."/>
            <person name="Yoshikawa H."/>
        </authorList>
    </citation>
    <scope>NUCLEOTIDE SEQUENCE [LARGE SCALE GENOMIC DNA]</scope>
    <source>
        <strain evidence="1 2">NRRL Y-17804</strain>
    </source>
</reference>
<evidence type="ECO:0000313" key="2">
    <source>
        <dbReference type="Proteomes" id="UP000033140"/>
    </source>
</evidence>
<dbReference type="AlphaFoldDB" id="A0A0E9NA17"/>
<dbReference type="EMBL" id="BACD03000005">
    <property type="protein sequence ID" value="GAO46732.1"/>
    <property type="molecule type" value="Genomic_DNA"/>
</dbReference>
<accession>A0A0E9NA17</accession>
<reference evidence="1 2" key="3">
    <citation type="journal article" date="2015" name="Genome Announc.">
        <title>Draft Genome Sequence of the Archiascomycetous Yeast Saitoella complicata.</title>
        <authorList>
            <person name="Yamauchi K."/>
            <person name="Kondo S."/>
            <person name="Hamamoto M."/>
            <person name="Takahashi Y."/>
            <person name="Ogura Y."/>
            <person name="Hayashi T."/>
            <person name="Nishida H."/>
        </authorList>
    </citation>
    <scope>NUCLEOTIDE SEQUENCE [LARGE SCALE GENOMIC DNA]</scope>
    <source>
        <strain evidence="1 2">NRRL Y-17804</strain>
    </source>
</reference>
<dbReference type="Proteomes" id="UP000033140">
    <property type="component" value="Unassembled WGS sequence"/>
</dbReference>
<proteinExistence type="predicted"/>